<sequence length="113" mass="12746">MLHLIRPLASQHQLFTRLITTSRPLFVTLQAAKAPLTSLNKAAAQADLNLNGTLEEIAARHFSEPSIFPELTPMEDTLLSQTLTLEMQQHFCEPSDFPEYTVAEEEIMLQTHN</sequence>
<dbReference type="EMBL" id="CANTFM010002688">
    <property type="protein sequence ID" value="CAI5747320.1"/>
    <property type="molecule type" value="Genomic_DNA"/>
</dbReference>
<gene>
    <name evidence="1" type="ORF">PDE001_LOCUS12233</name>
</gene>
<accession>A0AAV0VDR6</accession>
<comment type="caution">
    <text evidence="1">The sequence shown here is derived from an EMBL/GenBank/DDBJ whole genome shotgun (WGS) entry which is preliminary data.</text>
</comment>
<name>A0AAV0VDR6_9STRA</name>
<proteinExistence type="predicted"/>
<keyword evidence="2" id="KW-1185">Reference proteome</keyword>
<protein>
    <submittedName>
        <fullName evidence="1">Uncharacterized protein</fullName>
    </submittedName>
</protein>
<reference evidence="1" key="1">
    <citation type="submission" date="2022-12" db="EMBL/GenBank/DDBJ databases">
        <authorList>
            <person name="Webb A."/>
        </authorList>
    </citation>
    <scope>NUCLEOTIDE SEQUENCE</scope>
    <source>
        <strain evidence="1">Pd1</strain>
    </source>
</reference>
<organism evidence="1 2">
    <name type="scientific">Peronospora destructor</name>
    <dbReference type="NCBI Taxonomy" id="86335"/>
    <lineage>
        <taxon>Eukaryota</taxon>
        <taxon>Sar</taxon>
        <taxon>Stramenopiles</taxon>
        <taxon>Oomycota</taxon>
        <taxon>Peronosporomycetes</taxon>
        <taxon>Peronosporales</taxon>
        <taxon>Peronosporaceae</taxon>
        <taxon>Peronospora</taxon>
    </lineage>
</organism>
<dbReference type="Proteomes" id="UP001162029">
    <property type="component" value="Unassembled WGS sequence"/>
</dbReference>
<evidence type="ECO:0000313" key="1">
    <source>
        <dbReference type="EMBL" id="CAI5747320.1"/>
    </source>
</evidence>
<evidence type="ECO:0000313" key="2">
    <source>
        <dbReference type="Proteomes" id="UP001162029"/>
    </source>
</evidence>
<dbReference type="AlphaFoldDB" id="A0AAV0VDR6"/>